<dbReference type="InterPro" id="IPR007060">
    <property type="entry name" value="FtsL/DivIC"/>
</dbReference>
<organism evidence="1 2">
    <name type="scientific">Govanella unica</name>
    <dbReference type="NCBI Taxonomy" id="2975056"/>
    <lineage>
        <taxon>Bacteria</taxon>
        <taxon>Pseudomonadati</taxon>
        <taxon>Pseudomonadota</taxon>
        <taxon>Alphaproteobacteria</taxon>
        <taxon>Emcibacterales</taxon>
        <taxon>Govanellaceae</taxon>
        <taxon>Govanella</taxon>
    </lineage>
</organism>
<reference evidence="1" key="1">
    <citation type="submission" date="2022-08" db="EMBL/GenBank/DDBJ databases">
        <authorList>
            <person name="Vandamme P."/>
            <person name="Hettiarachchi A."/>
            <person name="Peeters C."/>
            <person name="Cnockaert M."/>
            <person name="Carlier A."/>
        </authorList>
    </citation>
    <scope>NUCLEOTIDE SEQUENCE</scope>
    <source>
        <strain evidence="1">LMG 31809</strain>
    </source>
</reference>
<dbReference type="RefSeq" id="WP_274943493.1">
    <property type="nucleotide sequence ID" value="NZ_JANWOI010000002.1"/>
</dbReference>
<evidence type="ECO:0000313" key="1">
    <source>
        <dbReference type="EMBL" id="MDA5193799.1"/>
    </source>
</evidence>
<reference evidence="1" key="2">
    <citation type="journal article" date="2023" name="Syst. Appl. Microbiol.">
        <title>Govania unica gen. nov., sp. nov., a rare biosphere bacterium that represents a novel family in the class Alphaproteobacteria.</title>
        <authorList>
            <person name="Vandamme P."/>
            <person name="Peeters C."/>
            <person name="Hettiarachchi A."/>
            <person name="Cnockaert M."/>
            <person name="Carlier A."/>
        </authorList>
    </citation>
    <scope>NUCLEOTIDE SEQUENCE</scope>
    <source>
        <strain evidence="1">LMG 31809</strain>
    </source>
</reference>
<comment type="caution">
    <text evidence="1">The sequence shown here is derived from an EMBL/GenBank/DDBJ whole genome shotgun (WGS) entry which is preliminary data.</text>
</comment>
<dbReference type="AlphaFoldDB" id="A0A9X3TY16"/>
<dbReference type="Proteomes" id="UP001141619">
    <property type="component" value="Unassembled WGS sequence"/>
</dbReference>
<accession>A0A9X3TY16</accession>
<sequence>MKIWQEINPRLKSAVMPVLTVTFLGYFAYHAIEGAHGFKAWVRLSGEKTELQTKAVEAHARRAALENKVALLKPDNLDPDLLSERVRDVLGFAHQSEVVIYDHDDAAGPEAEQAAPRGE</sequence>
<gene>
    <name evidence="1" type="ORF">NYP16_07520</name>
</gene>
<protein>
    <submittedName>
        <fullName evidence="1">Septum formation initiator family protein</fullName>
    </submittedName>
</protein>
<dbReference type="EMBL" id="JANWOI010000002">
    <property type="protein sequence ID" value="MDA5193799.1"/>
    <property type="molecule type" value="Genomic_DNA"/>
</dbReference>
<proteinExistence type="predicted"/>
<dbReference type="Pfam" id="PF04977">
    <property type="entry name" value="DivIC"/>
    <property type="match status" value="1"/>
</dbReference>
<keyword evidence="2" id="KW-1185">Reference proteome</keyword>
<evidence type="ECO:0000313" key="2">
    <source>
        <dbReference type="Proteomes" id="UP001141619"/>
    </source>
</evidence>
<name>A0A9X3TY16_9PROT</name>